<gene>
    <name evidence="2" type="primary">Dwil\GK22065</name>
    <name evidence="2" type="ORF">Dwil_GK22065</name>
</gene>
<dbReference type="PhylomeDB" id="B4MYJ9"/>
<feature type="compositionally biased region" description="Polar residues" evidence="1">
    <location>
        <begin position="1"/>
        <end position="11"/>
    </location>
</feature>
<keyword evidence="3" id="KW-1185">Reference proteome</keyword>
<dbReference type="OrthoDB" id="7454303at2759"/>
<evidence type="ECO:0000256" key="1">
    <source>
        <dbReference type="SAM" id="MobiDB-lite"/>
    </source>
</evidence>
<name>B4MYJ9_DROWI</name>
<feature type="region of interest" description="Disordered" evidence="1">
    <location>
        <begin position="1"/>
        <end position="23"/>
    </location>
</feature>
<dbReference type="STRING" id="7260.B4MYJ9"/>
<evidence type="ECO:0000313" key="2">
    <source>
        <dbReference type="EMBL" id="EDW77188.1"/>
    </source>
</evidence>
<dbReference type="AlphaFoldDB" id="B4MYJ9"/>
<dbReference type="eggNOG" id="ENOG502TEXG">
    <property type="taxonomic scope" value="Eukaryota"/>
</dbReference>
<protein>
    <submittedName>
        <fullName evidence="2">Uncharacterized protein</fullName>
    </submittedName>
</protein>
<proteinExistence type="predicted"/>
<sequence length="591" mass="69284">MNNQHPESSGVTPKEESPNSDRKQHWSWNLRVLISNLYMKTERRLPGASVPRCLQNTSQCVSKHRCAPLPDYPCFESAQALRNTLHGQHYDTFLEIVEMKVLQGIYPGDGIMERLADMAMILTAKGISVAKLISLYETLVRVFYLLLNTFPPCWTGLRPYYLNFLKIPVPEICTRHSKPLRGKLQFYLDLVENIIPECSDEDIGKLNKFYQNHVYNFTEEEKLNLSQETVFLRHVQSYNWMNELCLDDFNQLDAPVRLSRVFDVLNMLTRVLEMELLSWLDHNRFHQSSVEVFLEGTEPFAVLVFNLKPKEFFTDSVRQVMRLFSLGAAKSLDWERLNILQRLISLIMEVSSTAEIKYVNNAVIYPNLGPFTQKLITDFFAVFKTHNTEKIQTYIKIIPQLDQPYLRFEFADHFLKLFFYTRNQPFGPQKVYKEFQSKQWLNYKPKTEIAHDQDGEIQLSREDYLDILLIALKAYCQWLDLDKYWNYLKTKEIIQPLQTTISVPFGKIKEEPHTSQSSRKTKMITSRPKINVPVAKIHLNSMCERYGSSILYLRRLRRLLKDKVANLVDVTAWQIFLDDFVDHNNESGLET</sequence>
<reference evidence="2 3" key="1">
    <citation type="journal article" date="2007" name="Nature">
        <title>Evolution of genes and genomes on the Drosophila phylogeny.</title>
        <authorList>
            <consortium name="Drosophila 12 Genomes Consortium"/>
            <person name="Clark A.G."/>
            <person name="Eisen M.B."/>
            <person name="Smith D.R."/>
            <person name="Bergman C.M."/>
            <person name="Oliver B."/>
            <person name="Markow T.A."/>
            <person name="Kaufman T.C."/>
            <person name="Kellis M."/>
            <person name="Gelbart W."/>
            <person name="Iyer V.N."/>
            <person name="Pollard D.A."/>
            <person name="Sackton T.B."/>
            <person name="Larracuente A.M."/>
            <person name="Singh N.D."/>
            <person name="Abad J.P."/>
            <person name="Abt D.N."/>
            <person name="Adryan B."/>
            <person name="Aguade M."/>
            <person name="Akashi H."/>
            <person name="Anderson W.W."/>
            <person name="Aquadro C.F."/>
            <person name="Ardell D.H."/>
            <person name="Arguello R."/>
            <person name="Artieri C.G."/>
            <person name="Barbash D.A."/>
            <person name="Barker D."/>
            <person name="Barsanti P."/>
            <person name="Batterham P."/>
            <person name="Batzoglou S."/>
            <person name="Begun D."/>
            <person name="Bhutkar A."/>
            <person name="Blanco E."/>
            <person name="Bosak S.A."/>
            <person name="Bradley R.K."/>
            <person name="Brand A.D."/>
            <person name="Brent M.R."/>
            <person name="Brooks A.N."/>
            <person name="Brown R.H."/>
            <person name="Butlin R.K."/>
            <person name="Caggese C."/>
            <person name="Calvi B.R."/>
            <person name="Bernardo de Carvalho A."/>
            <person name="Caspi A."/>
            <person name="Castrezana S."/>
            <person name="Celniker S.E."/>
            <person name="Chang J.L."/>
            <person name="Chapple C."/>
            <person name="Chatterji S."/>
            <person name="Chinwalla A."/>
            <person name="Civetta A."/>
            <person name="Clifton S.W."/>
            <person name="Comeron J.M."/>
            <person name="Costello J.C."/>
            <person name="Coyne J.A."/>
            <person name="Daub J."/>
            <person name="David R.G."/>
            <person name="Delcher A.L."/>
            <person name="Delehaunty K."/>
            <person name="Do C.B."/>
            <person name="Ebling H."/>
            <person name="Edwards K."/>
            <person name="Eickbush T."/>
            <person name="Evans J.D."/>
            <person name="Filipski A."/>
            <person name="Findeiss S."/>
            <person name="Freyhult E."/>
            <person name="Fulton L."/>
            <person name="Fulton R."/>
            <person name="Garcia A.C."/>
            <person name="Gardiner A."/>
            <person name="Garfield D.A."/>
            <person name="Garvin B.E."/>
            <person name="Gibson G."/>
            <person name="Gilbert D."/>
            <person name="Gnerre S."/>
            <person name="Godfrey J."/>
            <person name="Good R."/>
            <person name="Gotea V."/>
            <person name="Gravely B."/>
            <person name="Greenberg A.J."/>
            <person name="Griffiths-Jones S."/>
            <person name="Gross S."/>
            <person name="Guigo R."/>
            <person name="Gustafson E.A."/>
            <person name="Haerty W."/>
            <person name="Hahn M.W."/>
            <person name="Halligan D.L."/>
            <person name="Halpern A.L."/>
            <person name="Halter G.M."/>
            <person name="Han M.V."/>
            <person name="Heger A."/>
            <person name="Hillier L."/>
            <person name="Hinrichs A.S."/>
            <person name="Holmes I."/>
            <person name="Hoskins R.A."/>
            <person name="Hubisz M.J."/>
            <person name="Hultmark D."/>
            <person name="Huntley M.A."/>
            <person name="Jaffe D.B."/>
            <person name="Jagadeeshan S."/>
            <person name="Jeck W.R."/>
            <person name="Johnson J."/>
            <person name="Jones C.D."/>
            <person name="Jordan W.C."/>
            <person name="Karpen G.H."/>
            <person name="Kataoka E."/>
            <person name="Keightley P.D."/>
            <person name="Kheradpour P."/>
            <person name="Kirkness E.F."/>
            <person name="Koerich L.B."/>
            <person name="Kristiansen K."/>
            <person name="Kudrna D."/>
            <person name="Kulathinal R.J."/>
            <person name="Kumar S."/>
            <person name="Kwok R."/>
            <person name="Lander E."/>
            <person name="Langley C.H."/>
            <person name="Lapoint R."/>
            <person name="Lazzaro B.P."/>
            <person name="Lee S.J."/>
            <person name="Levesque L."/>
            <person name="Li R."/>
            <person name="Lin C.F."/>
            <person name="Lin M.F."/>
            <person name="Lindblad-Toh K."/>
            <person name="Llopart A."/>
            <person name="Long M."/>
            <person name="Low L."/>
            <person name="Lozovsky E."/>
            <person name="Lu J."/>
            <person name="Luo M."/>
            <person name="Machado C.A."/>
            <person name="Makalowski W."/>
            <person name="Marzo M."/>
            <person name="Matsuda M."/>
            <person name="Matzkin L."/>
            <person name="McAllister B."/>
            <person name="McBride C.S."/>
            <person name="McKernan B."/>
            <person name="McKernan K."/>
            <person name="Mendez-Lago M."/>
            <person name="Minx P."/>
            <person name="Mollenhauer M.U."/>
            <person name="Montooth K."/>
            <person name="Mount S.M."/>
            <person name="Mu X."/>
            <person name="Myers E."/>
            <person name="Negre B."/>
            <person name="Newfeld S."/>
            <person name="Nielsen R."/>
            <person name="Noor M.A."/>
            <person name="O'Grady P."/>
            <person name="Pachter L."/>
            <person name="Papaceit M."/>
            <person name="Parisi M.J."/>
            <person name="Parisi M."/>
            <person name="Parts L."/>
            <person name="Pedersen J.S."/>
            <person name="Pesole G."/>
            <person name="Phillippy A.M."/>
            <person name="Ponting C.P."/>
            <person name="Pop M."/>
            <person name="Porcelli D."/>
            <person name="Powell J.R."/>
            <person name="Prohaska S."/>
            <person name="Pruitt K."/>
            <person name="Puig M."/>
            <person name="Quesneville H."/>
            <person name="Ram K.R."/>
            <person name="Rand D."/>
            <person name="Rasmussen M.D."/>
            <person name="Reed L.K."/>
            <person name="Reenan R."/>
            <person name="Reily A."/>
            <person name="Remington K.A."/>
            <person name="Rieger T.T."/>
            <person name="Ritchie M.G."/>
            <person name="Robin C."/>
            <person name="Rogers Y.H."/>
            <person name="Rohde C."/>
            <person name="Rozas J."/>
            <person name="Rubenfield M.J."/>
            <person name="Ruiz A."/>
            <person name="Russo S."/>
            <person name="Salzberg S.L."/>
            <person name="Sanchez-Gracia A."/>
            <person name="Saranga D.J."/>
            <person name="Sato H."/>
            <person name="Schaeffer S.W."/>
            <person name="Schatz M.C."/>
            <person name="Schlenke T."/>
            <person name="Schwartz R."/>
            <person name="Segarra C."/>
            <person name="Singh R.S."/>
            <person name="Sirot L."/>
            <person name="Sirota M."/>
            <person name="Sisneros N.B."/>
            <person name="Smith C.D."/>
            <person name="Smith T.F."/>
            <person name="Spieth J."/>
            <person name="Stage D.E."/>
            <person name="Stark A."/>
            <person name="Stephan W."/>
            <person name="Strausberg R.L."/>
            <person name="Strempel S."/>
            <person name="Sturgill D."/>
            <person name="Sutton G."/>
            <person name="Sutton G.G."/>
            <person name="Tao W."/>
            <person name="Teichmann S."/>
            <person name="Tobari Y.N."/>
            <person name="Tomimura Y."/>
            <person name="Tsolas J.M."/>
            <person name="Valente V.L."/>
            <person name="Venter E."/>
            <person name="Venter J.C."/>
            <person name="Vicario S."/>
            <person name="Vieira F.G."/>
            <person name="Vilella A.J."/>
            <person name="Villasante A."/>
            <person name="Walenz B."/>
            <person name="Wang J."/>
            <person name="Wasserman M."/>
            <person name="Watts T."/>
            <person name="Wilson D."/>
            <person name="Wilson R.K."/>
            <person name="Wing R.A."/>
            <person name="Wolfner M.F."/>
            <person name="Wong A."/>
            <person name="Wong G.K."/>
            <person name="Wu C.I."/>
            <person name="Wu G."/>
            <person name="Yamamoto D."/>
            <person name="Yang H.P."/>
            <person name="Yang S.P."/>
            <person name="Yorke J.A."/>
            <person name="Yoshida K."/>
            <person name="Zdobnov E."/>
            <person name="Zhang P."/>
            <person name="Zhang Y."/>
            <person name="Zimin A.V."/>
            <person name="Baldwin J."/>
            <person name="Abdouelleil A."/>
            <person name="Abdulkadir J."/>
            <person name="Abebe A."/>
            <person name="Abera B."/>
            <person name="Abreu J."/>
            <person name="Acer S.C."/>
            <person name="Aftuck L."/>
            <person name="Alexander A."/>
            <person name="An P."/>
            <person name="Anderson E."/>
            <person name="Anderson S."/>
            <person name="Arachi H."/>
            <person name="Azer M."/>
            <person name="Bachantsang P."/>
            <person name="Barry A."/>
            <person name="Bayul T."/>
            <person name="Berlin A."/>
            <person name="Bessette D."/>
            <person name="Bloom T."/>
            <person name="Blye J."/>
            <person name="Boguslavskiy L."/>
            <person name="Bonnet C."/>
            <person name="Boukhgalter B."/>
            <person name="Bourzgui I."/>
            <person name="Brown A."/>
            <person name="Cahill P."/>
            <person name="Channer S."/>
            <person name="Cheshatsang Y."/>
            <person name="Chuda L."/>
            <person name="Citroen M."/>
            <person name="Collymore A."/>
            <person name="Cooke P."/>
            <person name="Costello M."/>
            <person name="D'Aco K."/>
            <person name="Daza R."/>
            <person name="De Haan G."/>
            <person name="DeGray S."/>
            <person name="DeMaso C."/>
            <person name="Dhargay N."/>
            <person name="Dooley K."/>
            <person name="Dooley E."/>
            <person name="Doricent M."/>
            <person name="Dorje P."/>
            <person name="Dorjee K."/>
            <person name="Dupes A."/>
            <person name="Elong R."/>
            <person name="Falk J."/>
            <person name="Farina A."/>
            <person name="Faro S."/>
            <person name="Ferguson D."/>
            <person name="Fisher S."/>
            <person name="Foley C.D."/>
            <person name="Franke A."/>
            <person name="Friedrich D."/>
            <person name="Gadbois L."/>
            <person name="Gearin G."/>
            <person name="Gearin C.R."/>
            <person name="Giannoukos G."/>
            <person name="Goode T."/>
            <person name="Graham J."/>
            <person name="Grandbois E."/>
            <person name="Grewal S."/>
            <person name="Gyaltsen K."/>
            <person name="Hafez N."/>
            <person name="Hagos B."/>
            <person name="Hall J."/>
            <person name="Henson C."/>
            <person name="Hollinger A."/>
            <person name="Honan T."/>
            <person name="Huard M.D."/>
            <person name="Hughes L."/>
            <person name="Hurhula B."/>
            <person name="Husby M.E."/>
            <person name="Kamat A."/>
            <person name="Kanga B."/>
            <person name="Kashin S."/>
            <person name="Khazanovich D."/>
            <person name="Kisner P."/>
            <person name="Lance K."/>
            <person name="Lara M."/>
            <person name="Lee W."/>
            <person name="Lennon N."/>
            <person name="Letendre F."/>
            <person name="LeVine R."/>
            <person name="Lipovsky A."/>
            <person name="Liu X."/>
            <person name="Liu J."/>
            <person name="Liu S."/>
            <person name="Lokyitsang T."/>
            <person name="Lokyitsang Y."/>
            <person name="Lubonja R."/>
            <person name="Lui A."/>
            <person name="MacDonald P."/>
            <person name="Magnisalis V."/>
            <person name="Maru K."/>
            <person name="Matthews C."/>
            <person name="McCusker W."/>
            <person name="McDonough S."/>
            <person name="Mehta T."/>
            <person name="Meldrim J."/>
            <person name="Meneus L."/>
            <person name="Mihai O."/>
            <person name="Mihalev A."/>
            <person name="Mihova T."/>
            <person name="Mittelman R."/>
            <person name="Mlenga V."/>
            <person name="Montmayeur A."/>
            <person name="Mulrain L."/>
            <person name="Navidi A."/>
            <person name="Naylor J."/>
            <person name="Negash T."/>
            <person name="Nguyen T."/>
            <person name="Nguyen N."/>
            <person name="Nicol R."/>
            <person name="Norbu C."/>
            <person name="Norbu N."/>
            <person name="Novod N."/>
            <person name="O'Neill B."/>
            <person name="Osman S."/>
            <person name="Markiewicz E."/>
            <person name="Oyono O.L."/>
            <person name="Patti C."/>
            <person name="Phunkhang P."/>
            <person name="Pierre F."/>
            <person name="Priest M."/>
            <person name="Raghuraman S."/>
            <person name="Rege F."/>
            <person name="Reyes R."/>
            <person name="Rise C."/>
            <person name="Rogov P."/>
            <person name="Ross K."/>
            <person name="Ryan E."/>
            <person name="Settipalli S."/>
            <person name="Shea T."/>
            <person name="Sherpa N."/>
            <person name="Shi L."/>
            <person name="Shih D."/>
            <person name="Sparrow T."/>
            <person name="Spaulding J."/>
            <person name="Stalker J."/>
            <person name="Stange-Thomann N."/>
            <person name="Stavropoulos S."/>
            <person name="Stone C."/>
            <person name="Strader C."/>
            <person name="Tesfaye S."/>
            <person name="Thomson T."/>
            <person name="Thoulutsang Y."/>
            <person name="Thoulutsang D."/>
            <person name="Topham K."/>
            <person name="Topping I."/>
            <person name="Tsamla T."/>
            <person name="Vassiliev H."/>
            <person name="Vo A."/>
            <person name="Wangchuk T."/>
            <person name="Wangdi T."/>
            <person name="Weiand M."/>
            <person name="Wilkinson J."/>
            <person name="Wilson A."/>
            <person name="Yadav S."/>
            <person name="Young G."/>
            <person name="Yu Q."/>
            <person name="Zembek L."/>
            <person name="Zhong D."/>
            <person name="Zimmer A."/>
            <person name="Zwirko Z."/>
            <person name="Jaffe D.B."/>
            <person name="Alvarez P."/>
            <person name="Brockman W."/>
            <person name="Butler J."/>
            <person name="Chin C."/>
            <person name="Gnerre S."/>
            <person name="Grabherr M."/>
            <person name="Kleber M."/>
            <person name="Mauceli E."/>
            <person name="MacCallum I."/>
        </authorList>
    </citation>
    <scope>NUCLEOTIDE SEQUENCE [LARGE SCALE GENOMIC DNA]</scope>
    <source>
        <strain evidence="3">Tucson 14030-0811.24</strain>
    </source>
</reference>
<dbReference type="HOGENOM" id="CLU_397550_0_0_1"/>
<accession>B4MYJ9</accession>
<dbReference type="Proteomes" id="UP000007798">
    <property type="component" value="Unassembled WGS sequence"/>
</dbReference>
<dbReference type="EMBL" id="CH963894">
    <property type="protein sequence ID" value="EDW77188.1"/>
    <property type="molecule type" value="Genomic_DNA"/>
</dbReference>
<evidence type="ECO:0000313" key="3">
    <source>
        <dbReference type="Proteomes" id="UP000007798"/>
    </source>
</evidence>
<feature type="compositionally biased region" description="Basic and acidic residues" evidence="1">
    <location>
        <begin position="13"/>
        <end position="23"/>
    </location>
</feature>
<dbReference type="KEGG" id="dwi:6643370"/>
<organism evidence="2 3">
    <name type="scientific">Drosophila willistoni</name>
    <name type="common">Fruit fly</name>
    <dbReference type="NCBI Taxonomy" id="7260"/>
    <lineage>
        <taxon>Eukaryota</taxon>
        <taxon>Metazoa</taxon>
        <taxon>Ecdysozoa</taxon>
        <taxon>Arthropoda</taxon>
        <taxon>Hexapoda</taxon>
        <taxon>Insecta</taxon>
        <taxon>Pterygota</taxon>
        <taxon>Neoptera</taxon>
        <taxon>Endopterygota</taxon>
        <taxon>Diptera</taxon>
        <taxon>Brachycera</taxon>
        <taxon>Muscomorpha</taxon>
        <taxon>Ephydroidea</taxon>
        <taxon>Drosophilidae</taxon>
        <taxon>Drosophila</taxon>
        <taxon>Sophophora</taxon>
    </lineage>
</organism>
<dbReference type="InParanoid" id="B4MYJ9"/>